<feature type="transmembrane region" description="Helical" evidence="7">
    <location>
        <begin position="109"/>
        <end position="127"/>
    </location>
</feature>
<feature type="domain" description="Major facilitator superfamily (MFS) profile" evidence="8">
    <location>
        <begin position="12"/>
        <end position="645"/>
    </location>
</feature>
<feature type="transmembrane region" description="Helical" evidence="7">
    <location>
        <begin position="621"/>
        <end position="640"/>
    </location>
</feature>
<comment type="subcellular location">
    <subcellularLocation>
        <location evidence="1">Membrane</location>
        <topology evidence="1">Multi-pass membrane protein</topology>
    </subcellularLocation>
</comment>
<dbReference type="InterPro" id="IPR020846">
    <property type="entry name" value="MFS_dom"/>
</dbReference>
<feature type="transmembrane region" description="Helical" evidence="7">
    <location>
        <begin position="388"/>
        <end position="405"/>
    </location>
</feature>
<name>A0A3Q0IWB7_DIACI</name>
<feature type="transmembrane region" description="Helical" evidence="7">
    <location>
        <begin position="12"/>
        <end position="39"/>
    </location>
</feature>
<keyword evidence="2" id="KW-0813">Transport</keyword>
<dbReference type="PANTHER" id="PTHR11662:SF415">
    <property type="entry name" value="AT30085P-RELATED"/>
    <property type="match status" value="1"/>
</dbReference>
<evidence type="ECO:0000256" key="1">
    <source>
        <dbReference type="ARBA" id="ARBA00004141"/>
    </source>
</evidence>
<dbReference type="SUPFAM" id="SSF103473">
    <property type="entry name" value="MFS general substrate transporter"/>
    <property type="match status" value="2"/>
</dbReference>
<keyword evidence="6 7" id="KW-0472">Membrane</keyword>
<organism evidence="9 10">
    <name type="scientific">Diaphorina citri</name>
    <name type="common">Asian citrus psyllid</name>
    <dbReference type="NCBI Taxonomy" id="121845"/>
    <lineage>
        <taxon>Eukaryota</taxon>
        <taxon>Metazoa</taxon>
        <taxon>Ecdysozoa</taxon>
        <taxon>Arthropoda</taxon>
        <taxon>Hexapoda</taxon>
        <taxon>Insecta</taxon>
        <taxon>Pterygota</taxon>
        <taxon>Neoptera</taxon>
        <taxon>Paraneoptera</taxon>
        <taxon>Hemiptera</taxon>
        <taxon>Sternorrhyncha</taxon>
        <taxon>Psylloidea</taxon>
        <taxon>Psyllidae</taxon>
        <taxon>Diaphorininae</taxon>
        <taxon>Diaphorina</taxon>
    </lineage>
</organism>
<dbReference type="GO" id="GO:0016020">
    <property type="term" value="C:membrane"/>
    <property type="evidence" value="ECO:0007669"/>
    <property type="project" value="UniProtKB-SubCell"/>
</dbReference>
<dbReference type="FunFam" id="1.20.1250.20:FF:000423">
    <property type="entry name" value="Putative inorganic phosphate cotransporter-like Protein"/>
    <property type="match status" value="1"/>
</dbReference>
<feature type="transmembrane region" description="Helical" evidence="7">
    <location>
        <begin position="166"/>
        <end position="189"/>
    </location>
</feature>
<evidence type="ECO:0000256" key="3">
    <source>
        <dbReference type="ARBA" id="ARBA00022692"/>
    </source>
</evidence>
<dbReference type="GO" id="GO:0015293">
    <property type="term" value="F:symporter activity"/>
    <property type="evidence" value="ECO:0007669"/>
    <property type="project" value="UniProtKB-KW"/>
</dbReference>
<dbReference type="PROSITE" id="PS50850">
    <property type="entry name" value="MFS"/>
    <property type="match status" value="1"/>
</dbReference>
<dbReference type="AlphaFoldDB" id="A0A3Q0IWB7"/>
<dbReference type="GO" id="GO:0006820">
    <property type="term" value="P:monoatomic anion transport"/>
    <property type="evidence" value="ECO:0007669"/>
    <property type="project" value="TreeGrafter"/>
</dbReference>
<dbReference type="STRING" id="121845.A0A3Q0IWB7"/>
<dbReference type="PaxDb" id="121845-A0A3Q0IWB7"/>
<accession>A0A3Q0IWB7</accession>
<dbReference type="Proteomes" id="UP000079169">
    <property type="component" value="Unplaced"/>
</dbReference>
<proteinExistence type="predicted"/>
<dbReference type="FunFam" id="1.20.1250.20:FF:000003">
    <property type="entry name" value="Solute carrier family 17 member 3"/>
    <property type="match status" value="1"/>
</dbReference>
<dbReference type="KEGG" id="dci:103510795"/>
<evidence type="ECO:0000259" key="8">
    <source>
        <dbReference type="PROSITE" id="PS50850"/>
    </source>
</evidence>
<dbReference type="InterPro" id="IPR011701">
    <property type="entry name" value="MFS"/>
</dbReference>
<dbReference type="PANTHER" id="PTHR11662">
    <property type="entry name" value="SOLUTE CARRIER FAMILY 17"/>
    <property type="match status" value="1"/>
</dbReference>
<feature type="transmembrane region" description="Helical" evidence="7">
    <location>
        <begin position="528"/>
        <end position="547"/>
    </location>
</feature>
<evidence type="ECO:0000313" key="10">
    <source>
        <dbReference type="RefSeq" id="XP_026680552.1"/>
    </source>
</evidence>
<gene>
    <name evidence="10" type="primary">LOC103510795</name>
</gene>
<keyword evidence="4" id="KW-0769">Symport</keyword>
<keyword evidence="9" id="KW-1185">Reference proteome</keyword>
<dbReference type="InterPro" id="IPR036259">
    <property type="entry name" value="MFS_trans_sf"/>
</dbReference>
<evidence type="ECO:0000256" key="5">
    <source>
        <dbReference type="ARBA" id="ARBA00022989"/>
    </source>
</evidence>
<evidence type="ECO:0000313" key="9">
    <source>
        <dbReference type="Proteomes" id="UP000079169"/>
    </source>
</evidence>
<sequence length="650" mass="71793">MEDDGFHHQRYVLAFMLFLAIANAYAMRAVLSLAITVMVSHEKRKSDPNACPLGAVDHVHDENTQQYEFDWDETTQGLILGSFYWGYVIMHIPGGLLAQKFGGKHTLGFGILSTAIFTILTPMAAYMGPVWLIVWRFFEGLGEGTTFPAANQLLAAWIPKTERGKVGAFVWAGIIMGTVISSSLTGLLLKLTNNYWPVVFYLFGAVAILWFVVWLFIGYSEPGSNPFISQKEMDYLEETIGSLTRRKDLPPTPWKEMATSWPVIALVITQVGHDWGLFTIAADLPKYFASVIHFSVHSAMGHDWGLFTIAADLPKYFASVIHFSVHSAKPCELLEDIDITFNVKQSSPGAILPSVVPMNVKFLLQAKPSSMGPAVGIILASYSGCNKVLAVMFFAIGMGFMGFYYPSIRINSLDLSPNYAATLMAIVNGHADKYNRFQDLPPTPWKEMATSWPVIALVITQVGHDWGLFTIAADLPKYFASVIHFSVHSNGLLSALPFLFMWIFSQGAGCLSDFIVERQWFSMTLTRKIFATAASMGPAVGIILASYSGCNKVLAVMFFAIGMGFMGFYYPSIRINSLDLSPNYAATLMAIVNGLGAVSGIFSAPLIGIMTPNSTMSEWRLVFWLTFIILAVTNLFYLVFGSAEIQPWND</sequence>
<feature type="transmembrane region" description="Helical" evidence="7">
    <location>
        <begin position="195"/>
        <end position="217"/>
    </location>
</feature>
<feature type="non-terminal residue" evidence="10">
    <location>
        <position position="650"/>
    </location>
</feature>
<evidence type="ECO:0000256" key="7">
    <source>
        <dbReference type="SAM" id="Phobius"/>
    </source>
</evidence>
<dbReference type="InterPro" id="IPR050382">
    <property type="entry name" value="MFS_Na/Anion_cotransporter"/>
</dbReference>
<dbReference type="GeneID" id="103510795"/>
<protein>
    <submittedName>
        <fullName evidence="10">Inorganic phosphate cotransporter</fullName>
    </submittedName>
</protein>
<evidence type="ECO:0000256" key="4">
    <source>
        <dbReference type="ARBA" id="ARBA00022847"/>
    </source>
</evidence>
<dbReference type="Gene3D" id="1.20.1250.20">
    <property type="entry name" value="MFS general substrate transporter like domains"/>
    <property type="match status" value="2"/>
</dbReference>
<dbReference type="Pfam" id="PF07690">
    <property type="entry name" value="MFS_1"/>
    <property type="match status" value="1"/>
</dbReference>
<evidence type="ECO:0000256" key="2">
    <source>
        <dbReference type="ARBA" id="ARBA00022448"/>
    </source>
</evidence>
<feature type="transmembrane region" description="Helical" evidence="7">
    <location>
        <begin position="553"/>
        <end position="572"/>
    </location>
</feature>
<feature type="transmembrane region" description="Helical" evidence="7">
    <location>
        <begin position="584"/>
        <end position="609"/>
    </location>
</feature>
<evidence type="ECO:0000256" key="6">
    <source>
        <dbReference type="ARBA" id="ARBA00023136"/>
    </source>
</evidence>
<keyword evidence="3 7" id="KW-0812">Transmembrane</keyword>
<dbReference type="RefSeq" id="XP_026680552.1">
    <property type="nucleotide sequence ID" value="XM_026824751.1"/>
</dbReference>
<reference evidence="10" key="1">
    <citation type="submission" date="2025-08" db="UniProtKB">
        <authorList>
            <consortium name="RefSeq"/>
        </authorList>
    </citation>
    <scope>IDENTIFICATION</scope>
</reference>
<keyword evidence="5 7" id="KW-1133">Transmembrane helix</keyword>
<feature type="transmembrane region" description="Helical" evidence="7">
    <location>
        <begin position="77"/>
        <end position="97"/>
    </location>
</feature>